<dbReference type="SMART" id="SM00271">
    <property type="entry name" value="DnaJ"/>
    <property type="match status" value="1"/>
</dbReference>
<evidence type="ECO:0000313" key="4">
    <source>
        <dbReference type="EMBL" id="CEL67405.1"/>
    </source>
</evidence>
<dbReference type="EMBL" id="LN714483">
    <property type="protein sequence ID" value="CEL67405.1"/>
    <property type="molecule type" value="Genomic_DNA"/>
</dbReference>
<dbReference type="SUPFAM" id="SSF52833">
    <property type="entry name" value="Thioredoxin-like"/>
    <property type="match status" value="1"/>
</dbReference>
<gene>
    <name evidence="4" type="ORF">BN1204_032050</name>
</gene>
<evidence type="ECO:0000259" key="3">
    <source>
        <dbReference type="PROSITE" id="PS50076"/>
    </source>
</evidence>
<dbReference type="CDD" id="cd06257">
    <property type="entry name" value="DnaJ"/>
    <property type="match status" value="1"/>
</dbReference>
<feature type="region of interest" description="Disordered" evidence="1">
    <location>
        <begin position="1"/>
        <end position="150"/>
    </location>
</feature>
<reference evidence="4" key="1">
    <citation type="journal article" date="2015" name="PLoS ONE">
        <title>Comprehensive Evaluation of Toxoplasma gondii VEG and Neospora caninum LIV Genomes with Tachyzoite Stage Transcriptome and Proteome Defines Novel Transcript Features.</title>
        <authorList>
            <person name="Ramaprasad A."/>
            <person name="Mourier T."/>
            <person name="Naeem R."/>
            <person name="Malas T.B."/>
            <person name="Moussa E."/>
            <person name="Panigrahi A."/>
            <person name="Vermont S.J."/>
            <person name="Otto T.D."/>
            <person name="Wastling J."/>
            <person name="Pain A."/>
        </authorList>
    </citation>
    <scope>NUCLEOTIDE SEQUENCE</scope>
    <source>
        <strain evidence="4">Liverpool</strain>
    </source>
</reference>
<organism evidence="4">
    <name type="scientific">Neospora caninum (strain Liverpool)</name>
    <dbReference type="NCBI Taxonomy" id="572307"/>
    <lineage>
        <taxon>Eukaryota</taxon>
        <taxon>Sar</taxon>
        <taxon>Alveolata</taxon>
        <taxon>Apicomplexa</taxon>
        <taxon>Conoidasida</taxon>
        <taxon>Coccidia</taxon>
        <taxon>Eucoccidiorida</taxon>
        <taxon>Eimeriorina</taxon>
        <taxon>Sarcocystidae</taxon>
        <taxon>Neospora</taxon>
    </lineage>
</organism>
<feature type="region of interest" description="Disordered" evidence="1">
    <location>
        <begin position="272"/>
        <end position="293"/>
    </location>
</feature>
<feature type="region of interest" description="Disordered" evidence="1">
    <location>
        <begin position="640"/>
        <end position="682"/>
    </location>
</feature>
<dbReference type="PROSITE" id="PS50076">
    <property type="entry name" value="DNAJ_2"/>
    <property type="match status" value="1"/>
</dbReference>
<dbReference type="AlphaFoldDB" id="A0A0F7UFQ5"/>
<feature type="compositionally biased region" description="Acidic residues" evidence="1">
    <location>
        <begin position="653"/>
        <end position="676"/>
    </location>
</feature>
<dbReference type="PANTHER" id="PTHR44303:SF2">
    <property type="entry name" value="DNAJ HOMOLOG SUBFAMILY C MEMBER 16"/>
    <property type="match status" value="1"/>
</dbReference>
<proteinExistence type="predicted"/>
<feature type="transmembrane region" description="Helical" evidence="2">
    <location>
        <begin position="812"/>
        <end position="841"/>
    </location>
</feature>
<feature type="transmembrane region" description="Helical" evidence="2">
    <location>
        <begin position="848"/>
        <end position="866"/>
    </location>
</feature>
<sequence>MAAKKGKQTGKGQPNKAIPAPASHPESSDEEVDAFGKSAGRGPSVFTLASGKNNASSQRDGKNRQAGSGGRRTDGSPASNSTREDAVDSGDEVDAMGKRAAHVYDALRSGSHRTSPTGPATSSGGEEARKRLGKKEKGKNAPRSGKRKEKDEGFSFAVLKERLFESSTPLRSRLLRWLVNACVALAIIGVFALKAAEEYYGQDEDTGGQQTEQHLAALQLDSGATEADIRKAYRTLSVRWHPDKNPGCAGCQARFTEVAVAYESLMKALKKKKDGNDAGDQERSRGEGEESLARTSKDIIDLTSLGPNDAFYPATGRHVWTIMLHNDKDEFSEHVMEMWQETALTLGKYFKYGVINVRKNKDLTKRLPVNIKIFPAILVMANGMHPEVYPAITRPSVESIHAFIARSFPNHIASLSSASEVKAFLSASAAPGLSALAQPYKLVVVPSRSSPTVPSLLLKHAAHKYLPLFSFGYVHNLERFLADEAETKELFAALQDPPRWLTRREDTKSLVKNAPLGFTQEDLRSSLVFLLFVDEGEGVHRYVEKLSIRKSRASQSALFTQLHNLLASFQQHVHPYIYQQNAALLCRGTLEQRVYTLVRVEGPAGEGQGGDSAKATADAVLSVDEISAILQTSRERFLKEKAKDKPKHSTKETDDESDEDEDEDSEEEEVAEEDEGSKDGGFHVQTVRLSLDAPALLPSLPGIPASAPFFTFWKEDLEFSRLFLLDLDGSRFLTLHDADTRGGQNGSLREAEAEKKRQRSLLAELYQLLDAQQHKSEDEEIDEKHLDFEPLPEYCDAHRFAKRCVASAAPAWYWSALYSFFDISWTNVVLLASVAALCYVGGGLSSEMVIMLVLGGSLLIGCWSHFETIFNFFSTAGR</sequence>
<dbReference type="InterPro" id="IPR036869">
    <property type="entry name" value="J_dom_sf"/>
</dbReference>
<evidence type="ECO:0000256" key="1">
    <source>
        <dbReference type="SAM" id="MobiDB-lite"/>
    </source>
</evidence>
<feature type="compositionally biased region" description="Polar residues" evidence="1">
    <location>
        <begin position="112"/>
        <end position="124"/>
    </location>
</feature>
<dbReference type="SUPFAM" id="SSF46565">
    <property type="entry name" value="Chaperone J-domain"/>
    <property type="match status" value="1"/>
</dbReference>
<keyword evidence="2" id="KW-1133">Transmembrane helix</keyword>
<dbReference type="InterPro" id="IPR001623">
    <property type="entry name" value="DnaJ_domain"/>
</dbReference>
<dbReference type="PRINTS" id="PR00625">
    <property type="entry name" value="JDOMAIN"/>
</dbReference>
<feature type="compositionally biased region" description="Basic and acidic residues" evidence="1">
    <location>
        <begin position="274"/>
        <end position="293"/>
    </location>
</feature>
<dbReference type="InterPro" id="IPR052448">
    <property type="entry name" value="DnaJ_C16_autophagy_reg"/>
</dbReference>
<feature type="domain" description="J" evidence="3">
    <location>
        <begin position="213"/>
        <end position="279"/>
    </location>
</feature>
<feature type="compositionally biased region" description="Basic and acidic residues" evidence="1">
    <location>
        <begin position="640"/>
        <end position="652"/>
    </location>
</feature>
<keyword evidence="2" id="KW-0812">Transmembrane</keyword>
<dbReference type="PANTHER" id="PTHR44303">
    <property type="entry name" value="DNAJ HOMOLOG SUBFAMILY C MEMBER 16"/>
    <property type="match status" value="1"/>
</dbReference>
<accession>A0A0F7UFQ5</accession>
<dbReference type="InterPro" id="IPR036249">
    <property type="entry name" value="Thioredoxin-like_sf"/>
</dbReference>
<dbReference type="Pfam" id="PF00226">
    <property type="entry name" value="DnaJ"/>
    <property type="match status" value="1"/>
</dbReference>
<name>A0A0F7UFQ5_NEOCL</name>
<evidence type="ECO:0000256" key="2">
    <source>
        <dbReference type="SAM" id="Phobius"/>
    </source>
</evidence>
<protein>
    <submittedName>
        <fullName evidence="4">DnaJ domain-containing protein, putative</fullName>
    </submittedName>
</protein>
<keyword evidence="2" id="KW-0472">Membrane</keyword>
<dbReference type="Gene3D" id="1.10.287.110">
    <property type="entry name" value="DnaJ domain"/>
    <property type="match status" value="1"/>
</dbReference>